<feature type="compositionally biased region" description="Low complexity" evidence="1">
    <location>
        <begin position="156"/>
        <end position="171"/>
    </location>
</feature>
<gene>
    <name evidence="2" type="ORF">GJ744_002102</name>
</gene>
<organism evidence="2 3">
    <name type="scientific">Endocarpon pusillum</name>
    <dbReference type="NCBI Taxonomy" id="364733"/>
    <lineage>
        <taxon>Eukaryota</taxon>
        <taxon>Fungi</taxon>
        <taxon>Dikarya</taxon>
        <taxon>Ascomycota</taxon>
        <taxon>Pezizomycotina</taxon>
        <taxon>Eurotiomycetes</taxon>
        <taxon>Chaetothyriomycetidae</taxon>
        <taxon>Verrucariales</taxon>
        <taxon>Verrucariaceae</taxon>
        <taxon>Endocarpon</taxon>
    </lineage>
</organism>
<feature type="region of interest" description="Disordered" evidence="1">
    <location>
        <begin position="260"/>
        <end position="403"/>
    </location>
</feature>
<dbReference type="AlphaFoldDB" id="A0A8H7ACD2"/>
<dbReference type="PANTHER" id="PTHR13237">
    <property type="entry name" value="SOMETHING ABOUT SILENCING PROTEIN 10-RELATED"/>
    <property type="match status" value="1"/>
</dbReference>
<dbReference type="EMBL" id="JAACFV010000134">
    <property type="protein sequence ID" value="KAF7504546.1"/>
    <property type="molecule type" value="Genomic_DNA"/>
</dbReference>
<reference evidence="2" key="1">
    <citation type="submission" date="2020-02" db="EMBL/GenBank/DDBJ databases">
        <authorList>
            <person name="Palmer J.M."/>
        </authorList>
    </citation>
    <scope>NUCLEOTIDE SEQUENCE</scope>
    <source>
        <strain evidence="2">EPUS1.4</strain>
        <tissue evidence="2">Thallus</tissue>
    </source>
</reference>
<feature type="region of interest" description="Disordered" evidence="1">
    <location>
        <begin position="128"/>
        <end position="240"/>
    </location>
</feature>
<proteinExistence type="predicted"/>
<name>A0A8H7ACD2_9EURO</name>
<feature type="compositionally biased region" description="Basic and acidic residues" evidence="1">
    <location>
        <begin position="284"/>
        <end position="328"/>
    </location>
</feature>
<comment type="caution">
    <text evidence="2">The sequence shown here is derived from an EMBL/GenBank/DDBJ whole genome shotgun (WGS) entry which is preliminary data.</text>
</comment>
<feature type="compositionally biased region" description="Gly residues" evidence="1">
    <location>
        <begin position="368"/>
        <end position="383"/>
    </location>
</feature>
<evidence type="ECO:0000313" key="2">
    <source>
        <dbReference type="EMBL" id="KAF7504546.1"/>
    </source>
</evidence>
<dbReference type="PANTHER" id="PTHR13237:SF9">
    <property type="entry name" value="NEUROGUIDIN"/>
    <property type="match status" value="1"/>
</dbReference>
<dbReference type="GO" id="GO:0000462">
    <property type="term" value="P:maturation of SSU-rRNA from tricistronic rRNA transcript (SSU-rRNA, 5.8S rRNA, LSU-rRNA)"/>
    <property type="evidence" value="ECO:0007669"/>
    <property type="project" value="TreeGrafter"/>
</dbReference>
<dbReference type="Pfam" id="PF04000">
    <property type="entry name" value="Sas10_Utp3"/>
    <property type="match status" value="1"/>
</dbReference>
<protein>
    <submittedName>
        <fullName evidence="2">Uncharacterized protein</fullName>
    </submittedName>
</protein>
<evidence type="ECO:0000256" key="1">
    <source>
        <dbReference type="SAM" id="MobiDB-lite"/>
    </source>
</evidence>
<dbReference type="InterPro" id="IPR007146">
    <property type="entry name" value="Sas10/Utp3/C1D"/>
</dbReference>
<feature type="compositionally biased region" description="Polar residues" evidence="1">
    <location>
        <begin position="260"/>
        <end position="275"/>
    </location>
</feature>
<dbReference type="OrthoDB" id="203440at2759"/>
<accession>A0A8H7ACD2</accession>
<feature type="compositionally biased region" description="Polar residues" evidence="1">
    <location>
        <begin position="205"/>
        <end position="215"/>
    </location>
</feature>
<feature type="compositionally biased region" description="Polar residues" evidence="1">
    <location>
        <begin position="172"/>
        <end position="183"/>
    </location>
</feature>
<evidence type="ECO:0000313" key="3">
    <source>
        <dbReference type="Proteomes" id="UP000606974"/>
    </source>
</evidence>
<dbReference type="Proteomes" id="UP000606974">
    <property type="component" value="Unassembled WGS sequence"/>
</dbReference>
<dbReference type="GO" id="GO:0032040">
    <property type="term" value="C:small-subunit processome"/>
    <property type="evidence" value="ECO:0007669"/>
    <property type="project" value="TreeGrafter"/>
</dbReference>
<sequence length="403" mass="42995">MTATTATSSTSLLTSLTESLRSATSSFPAAQPDSAPSLLPPPADGISLLDTKNDLLLSYLQNLVFLIVLKLRHCNGGGGSAGDGGCVAIGDEVVKGLVETRVYLEKGVRPLEARLRYQIEKVVRAADEVERSAGTWKNGPRGRIRNGMRATEEGADASNSDSDSTSRSAGSEDTTASHENGTQPEIDDLSYRPNPSALLRKSHPSDSIKSTSRSSGAYRPPQIAPTSMSTTGTANAASRSALRNRKSHLLDEYISTELSSNPLAEPSIGSNSTILNRGRGALSTRERDKERERTEYEERNFSRLPRESKAEKRKNMGRDGAKARRDGFGGEDFTGLGEVGDRVARSIGSGSGKGGVLERREKRRIEGGDVGTGGGGGGAGIGDGFEKRRKIMEGRAEKKRKGR</sequence>
<keyword evidence="3" id="KW-1185">Reference proteome</keyword>
<feature type="compositionally biased region" description="Polar residues" evidence="1">
    <location>
        <begin position="224"/>
        <end position="233"/>
    </location>
</feature>
<feature type="compositionally biased region" description="Basic and acidic residues" evidence="1">
    <location>
        <begin position="356"/>
        <end position="367"/>
    </location>
</feature>